<protein>
    <submittedName>
        <fullName evidence="1">SPO11A</fullName>
    </submittedName>
</protein>
<name>A0A0A9AEC7_ARUDO</name>
<evidence type="ECO:0000313" key="1">
    <source>
        <dbReference type="EMBL" id="JAD49994.1"/>
    </source>
</evidence>
<proteinExistence type="predicted"/>
<dbReference type="EMBL" id="GBRH01247901">
    <property type="protein sequence ID" value="JAD49994.1"/>
    <property type="molecule type" value="Transcribed_RNA"/>
</dbReference>
<reference evidence="1" key="2">
    <citation type="journal article" date="2015" name="Data Brief">
        <title>Shoot transcriptome of the giant reed, Arundo donax.</title>
        <authorList>
            <person name="Barrero R.A."/>
            <person name="Guerrero F.D."/>
            <person name="Moolhuijzen P."/>
            <person name="Goolsby J.A."/>
            <person name="Tidwell J."/>
            <person name="Bellgard S.E."/>
            <person name="Bellgard M.I."/>
        </authorList>
    </citation>
    <scope>NUCLEOTIDE SEQUENCE</scope>
    <source>
        <tissue evidence="1">Shoot tissue taken approximately 20 cm above the soil surface</tissue>
    </source>
</reference>
<dbReference type="AlphaFoldDB" id="A0A0A9AEC7"/>
<organism evidence="1">
    <name type="scientific">Arundo donax</name>
    <name type="common">Giant reed</name>
    <name type="synonym">Donax arundinaceus</name>
    <dbReference type="NCBI Taxonomy" id="35708"/>
    <lineage>
        <taxon>Eukaryota</taxon>
        <taxon>Viridiplantae</taxon>
        <taxon>Streptophyta</taxon>
        <taxon>Embryophyta</taxon>
        <taxon>Tracheophyta</taxon>
        <taxon>Spermatophyta</taxon>
        <taxon>Magnoliopsida</taxon>
        <taxon>Liliopsida</taxon>
        <taxon>Poales</taxon>
        <taxon>Poaceae</taxon>
        <taxon>PACMAD clade</taxon>
        <taxon>Arundinoideae</taxon>
        <taxon>Arundineae</taxon>
        <taxon>Arundo</taxon>
    </lineage>
</organism>
<sequence>MLIFPTTEPFWVETTFSDLLLHPTMQQMSFSIRCTSA</sequence>
<reference evidence="1" key="1">
    <citation type="submission" date="2014-09" db="EMBL/GenBank/DDBJ databases">
        <authorList>
            <person name="Magalhaes I.L.F."/>
            <person name="Oliveira U."/>
            <person name="Santos F.R."/>
            <person name="Vidigal T.H.D.A."/>
            <person name="Brescovit A.D."/>
            <person name="Santos A.J."/>
        </authorList>
    </citation>
    <scope>NUCLEOTIDE SEQUENCE</scope>
    <source>
        <tissue evidence="1">Shoot tissue taken approximately 20 cm above the soil surface</tissue>
    </source>
</reference>
<accession>A0A0A9AEC7</accession>